<organism evidence="10 11">
    <name type="scientific">Raphidocelis subcapitata</name>
    <dbReference type="NCBI Taxonomy" id="307507"/>
    <lineage>
        <taxon>Eukaryota</taxon>
        <taxon>Viridiplantae</taxon>
        <taxon>Chlorophyta</taxon>
        <taxon>core chlorophytes</taxon>
        <taxon>Chlorophyceae</taxon>
        <taxon>CS clade</taxon>
        <taxon>Sphaeropleales</taxon>
        <taxon>Selenastraceae</taxon>
        <taxon>Raphidocelis</taxon>
    </lineage>
</organism>
<dbReference type="InterPro" id="IPR000209">
    <property type="entry name" value="Peptidase_S8/S53_dom"/>
</dbReference>
<dbReference type="PANTHER" id="PTHR43806">
    <property type="entry name" value="PEPTIDASE S8"/>
    <property type="match status" value="1"/>
</dbReference>
<comment type="caution">
    <text evidence="10">The sequence shown here is derived from an EMBL/GenBank/DDBJ whole genome shotgun (WGS) entry which is preliminary data.</text>
</comment>
<keyword evidence="2 5" id="KW-0645">Protease</keyword>
<dbReference type="Pfam" id="PF00082">
    <property type="entry name" value="Peptidase_S8"/>
    <property type="match status" value="1"/>
</dbReference>
<proteinExistence type="inferred from homology"/>
<evidence type="ECO:0000256" key="3">
    <source>
        <dbReference type="ARBA" id="ARBA00022801"/>
    </source>
</evidence>
<evidence type="ECO:0000259" key="9">
    <source>
        <dbReference type="Pfam" id="PF00082"/>
    </source>
</evidence>
<feature type="domain" description="Peptidase S8/S53" evidence="9">
    <location>
        <begin position="201"/>
        <end position="448"/>
    </location>
</feature>
<sequence>MSAYRSSIAMAVFLAALSLAVLARTTSAAPSAADGARQPWIVVWRRGVNGSRLYERLCPSVSLPADPPPALPPRGTPLPPLRSLDMPIWDEALPVLSCLSKYDTLLNGFSVRMTVKELQALQAALKDSIDYVVGDKPFGMGDELAPPPSGAGGGVGGGAGAAAAQHARRELPEQMGAPWGLDSIDQTGLPLDGMYGYDSTGTGVHVYVLDTGIRSTHREFKYAEGGGTRVAAGFDAVNNGGSTEDCHGHGTHVAALVGGLTYGVAKNVTLHPVKVLDCNGRAMVSSLIKGLEWVAANHVPPAIAHMSVEGAYSSVVNRAVEQLIANHNLHVVVSAGNSALDACRVSPGSTSSAITVAAIDSNLARWAFANWGACVDVFAPGVSILSAVPDSDSSTGIKTGTSMAAPFVTGVVALYVERHPGASTAEVMQRLYASALRGAVRDDPLGYGTLFPAAVSDLPDLSATPNRLLQSHIAERARLTPGVLSVGAGNEGQQRIEVALLSQPAAEVAISARADDAWDGAPLSEVWPARVTVAPGDWNASGSGAAVVAFTMQPRPISEGAYFVRFEIESADPAFDGTVFTARVSDTRPLSGEVAANPRVDSAPDVVYALTPAEDMQVTVSTCGSGFDTKLILATDPADPSTYLCNDDDRACGHSTSNSRIDAALKARTTHYVIIDGYCRASGQYSLAITCTSCSNGTANLLPAAPRGGRRHLAGHAAADGQNWAFDGFGRAADAGDTGNGTSPLRGVTCTGTKAAAGAAVNGSSANGSLPPAACVQDAFRPAGNPYKAEDPPASAVGHSMKTPLVFEVDAQQAGNASGSGGARGSGLQAGRAPAAVAGP</sequence>
<keyword evidence="4 5" id="KW-0720">Serine protease</keyword>
<dbReference type="AlphaFoldDB" id="A0A2V0PIN1"/>
<dbReference type="STRING" id="307507.A0A2V0PIN1"/>
<evidence type="ECO:0000256" key="2">
    <source>
        <dbReference type="ARBA" id="ARBA00022670"/>
    </source>
</evidence>
<dbReference type="InterPro" id="IPR015500">
    <property type="entry name" value="Peptidase_S8_subtilisin-rel"/>
</dbReference>
<comment type="similarity">
    <text evidence="1 5 6">Belongs to the peptidase S8 family.</text>
</comment>
<reference evidence="10 11" key="1">
    <citation type="journal article" date="2018" name="Sci. Rep.">
        <title>Raphidocelis subcapitata (=Pseudokirchneriella subcapitata) provides an insight into genome evolution and environmental adaptations in the Sphaeropleales.</title>
        <authorList>
            <person name="Suzuki S."/>
            <person name="Yamaguchi H."/>
            <person name="Nakajima N."/>
            <person name="Kawachi M."/>
        </authorList>
    </citation>
    <scope>NUCLEOTIDE SEQUENCE [LARGE SCALE GENOMIC DNA]</scope>
    <source>
        <strain evidence="10 11">NIES-35</strain>
    </source>
</reference>
<feature type="active site" description="Charge relay system" evidence="5">
    <location>
        <position position="402"/>
    </location>
</feature>
<keyword evidence="3 5" id="KW-0378">Hydrolase</keyword>
<dbReference type="InterPro" id="IPR023827">
    <property type="entry name" value="Peptidase_S8_Asp-AS"/>
</dbReference>
<dbReference type="PRINTS" id="PR00723">
    <property type="entry name" value="SUBTILISIN"/>
</dbReference>
<dbReference type="InParanoid" id="A0A2V0PIN1"/>
<dbReference type="GO" id="GO:0005615">
    <property type="term" value="C:extracellular space"/>
    <property type="evidence" value="ECO:0007669"/>
    <property type="project" value="TreeGrafter"/>
</dbReference>
<dbReference type="PANTHER" id="PTHR43806:SF11">
    <property type="entry name" value="CEREVISIN-RELATED"/>
    <property type="match status" value="1"/>
</dbReference>
<dbReference type="PROSITE" id="PS00138">
    <property type="entry name" value="SUBTILASE_SER"/>
    <property type="match status" value="1"/>
</dbReference>
<keyword evidence="8" id="KW-0732">Signal</keyword>
<dbReference type="CDD" id="cd04077">
    <property type="entry name" value="Peptidases_S8_PCSK9_ProteinaseK_like"/>
    <property type="match status" value="1"/>
</dbReference>
<dbReference type="InterPro" id="IPR023828">
    <property type="entry name" value="Peptidase_S8_Ser-AS"/>
</dbReference>
<accession>A0A2V0PIN1</accession>
<feature type="chain" id="PRO_5016043141" evidence="8">
    <location>
        <begin position="29"/>
        <end position="840"/>
    </location>
</feature>
<feature type="active site" description="Charge relay system" evidence="5">
    <location>
        <position position="249"/>
    </location>
</feature>
<evidence type="ECO:0000256" key="5">
    <source>
        <dbReference type="PROSITE-ProRule" id="PRU01240"/>
    </source>
</evidence>
<dbReference type="Proteomes" id="UP000247498">
    <property type="component" value="Unassembled WGS sequence"/>
</dbReference>
<evidence type="ECO:0000313" key="11">
    <source>
        <dbReference type="Proteomes" id="UP000247498"/>
    </source>
</evidence>
<dbReference type="PROSITE" id="PS00136">
    <property type="entry name" value="SUBTILASE_ASP"/>
    <property type="match status" value="1"/>
</dbReference>
<dbReference type="FunFam" id="3.40.50.200:FF:000014">
    <property type="entry name" value="Proteinase K"/>
    <property type="match status" value="1"/>
</dbReference>
<dbReference type="PROSITE" id="PS51892">
    <property type="entry name" value="SUBTILASE"/>
    <property type="match status" value="1"/>
</dbReference>
<dbReference type="Gene3D" id="3.40.50.200">
    <property type="entry name" value="Peptidase S8/S53 domain"/>
    <property type="match status" value="1"/>
</dbReference>
<dbReference type="OrthoDB" id="539601at2759"/>
<dbReference type="InterPro" id="IPR034193">
    <property type="entry name" value="PCSK9_ProteinaseK-like"/>
</dbReference>
<dbReference type="GO" id="GO:0006508">
    <property type="term" value="P:proteolysis"/>
    <property type="evidence" value="ECO:0007669"/>
    <property type="project" value="UniProtKB-KW"/>
</dbReference>
<feature type="active site" description="Charge relay system" evidence="5">
    <location>
        <position position="210"/>
    </location>
</feature>
<name>A0A2V0PIN1_9CHLO</name>
<evidence type="ECO:0000256" key="6">
    <source>
        <dbReference type="RuleBase" id="RU003355"/>
    </source>
</evidence>
<protein>
    <submittedName>
        <fullName evidence="10">Peptidase S8</fullName>
    </submittedName>
</protein>
<keyword evidence="11" id="KW-1185">Reference proteome</keyword>
<evidence type="ECO:0000313" key="10">
    <source>
        <dbReference type="EMBL" id="GBF97760.1"/>
    </source>
</evidence>
<dbReference type="EMBL" id="BDRX01000107">
    <property type="protein sequence ID" value="GBF97760.1"/>
    <property type="molecule type" value="Genomic_DNA"/>
</dbReference>
<evidence type="ECO:0000256" key="7">
    <source>
        <dbReference type="SAM" id="MobiDB-lite"/>
    </source>
</evidence>
<gene>
    <name evidence="10" type="ORF">Rsub_10185</name>
</gene>
<dbReference type="GO" id="GO:0004252">
    <property type="term" value="F:serine-type endopeptidase activity"/>
    <property type="evidence" value="ECO:0007669"/>
    <property type="project" value="UniProtKB-UniRule"/>
</dbReference>
<evidence type="ECO:0000256" key="1">
    <source>
        <dbReference type="ARBA" id="ARBA00011073"/>
    </source>
</evidence>
<dbReference type="InterPro" id="IPR050131">
    <property type="entry name" value="Peptidase_S8_subtilisin-like"/>
</dbReference>
<evidence type="ECO:0000256" key="8">
    <source>
        <dbReference type="SAM" id="SignalP"/>
    </source>
</evidence>
<feature type="region of interest" description="Disordered" evidence="7">
    <location>
        <begin position="812"/>
        <end position="840"/>
    </location>
</feature>
<evidence type="ECO:0000256" key="4">
    <source>
        <dbReference type="ARBA" id="ARBA00022825"/>
    </source>
</evidence>
<dbReference type="InterPro" id="IPR036852">
    <property type="entry name" value="Peptidase_S8/S53_dom_sf"/>
</dbReference>
<feature type="signal peptide" evidence="8">
    <location>
        <begin position="1"/>
        <end position="28"/>
    </location>
</feature>
<dbReference type="SUPFAM" id="SSF52743">
    <property type="entry name" value="Subtilisin-like"/>
    <property type="match status" value="1"/>
</dbReference>